<dbReference type="GO" id="GO:0032807">
    <property type="term" value="C:DNA ligase IV complex"/>
    <property type="evidence" value="ECO:0007669"/>
    <property type="project" value="TreeGrafter"/>
</dbReference>
<dbReference type="AlphaFoldDB" id="A0A1W4WGW6"/>
<organism evidence="9 10">
    <name type="scientific">Agrilus planipennis</name>
    <name type="common">Emerald ash borer</name>
    <name type="synonym">Agrilus marcopoli</name>
    <dbReference type="NCBI Taxonomy" id="224129"/>
    <lineage>
        <taxon>Eukaryota</taxon>
        <taxon>Metazoa</taxon>
        <taxon>Ecdysozoa</taxon>
        <taxon>Arthropoda</taxon>
        <taxon>Hexapoda</taxon>
        <taxon>Insecta</taxon>
        <taxon>Pterygota</taxon>
        <taxon>Neoptera</taxon>
        <taxon>Endopterygota</taxon>
        <taxon>Coleoptera</taxon>
        <taxon>Polyphaga</taxon>
        <taxon>Elateriformia</taxon>
        <taxon>Buprestoidea</taxon>
        <taxon>Buprestidae</taxon>
        <taxon>Agrilinae</taxon>
        <taxon>Agrilus</taxon>
    </lineage>
</organism>
<evidence type="ECO:0000256" key="1">
    <source>
        <dbReference type="ARBA" id="ARBA00004123"/>
    </source>
</evidence>
<evidence type="ECO:0000256" key="6">
    <source>
        <dbReference type="ARBA" id="ARBA00025747"/>
    </source>
</evidence>
<dbReference type="InterPro" id="IPR052287">
    <property type="entry name" value="NHEJ_factor"/>
</dbReference>
<dbReference type="GO" id="GO:0006303">
    <property type="term" value="P:double-strand break repair via nonhomologous end joining"/>
    <property type="evidence" value="ECO:0007669"/>
    <property type="project" value="TreeGrafter"/>
</dbReference>
<dbReference type="RefSeq" id="XP_018319260.1">
    <property type="nucleotide sequence ID" value="XM_018463758.1"/>
</dbReference>
<evidence type="ECO:0000313" key="10">
    <source>
        <dbReference type="RefSeq" id="XP_018319260.1"/>
    </source>
</evidence>
<dbReference type="InParanoid" id="A0A1W4WGW6"/>
<dbReference type="CDD" id="cd22285">
    <property type="entry name" value="HD_XLF_N"/>
    <property type="match status" value="1"/>
</dbReference>
<dbReference type="PANTHER" id="PTHR32235:SF1">
    <property type="entry name" value="NON-HOMOLOGOUS END-JOINING FACTOR 1"/>
    <property type="match status" value="1"/>
</dbReference>
<comment type="similarity">
    <text evidence="6">Belongs to the XRCC4-XLF family. XLF subfamily.</text>
</comment>
<evidence type="ECO:0000259" key="8">
    <source>
        <dbReference type="Pfam" id="PF09302"/>
    </source>
</evidence>
<feature type="domain" description="XLF-like N-terminal" evidence="8">
    <location>
        <begin position="1"/>
        <end position="102"/>
    </location>
</feature>
<evidence type="ECO:0000313" key="9">
    <source>
        <dbReference type="Proteomes" id="UP000192223"/>
    </source>
</evidence>
<dbReference type="KEGG" id="apln:108732794"/>
<evidence type="ECO:0000256" key="7">
    <source>
        <dbReference type="ARBA" id="ARBA00044529"/>
    </source>
</evidence>
<sequence>MWRTISSDDKVYLIKFLFKDGMHMQLTNLEDLWEAKLSTKEFMKKFQDLNPHLDSFELSSIIKHVSSLVKDLPDNEIKIIKKGDDVHIGLKSKCDGITINFELPLNSLPKNAIIKGLIIPLMLTVQHLESCQSQLCDLLEKKDAQIHEYEIEFGELSKKSLVTEKFFRKVAFDKPPDNLLLDVFYRRSFWEKMSSKYGIELPSKVIPASITTKLKRGMVPTYKPPVKKGAGIAFYGAETSKK</sequence>
<keyword evidence="5" id="KW-0539">Nucleus</keyword>
<evidence type="ECO:0000256" key="5">
    <source>
        <dbReference type="ARBA" id="ARBA00023242"/>
    </source>
</evidence>
<evidence type="ECO:0000256" key="4">
    <source>
        <dbReference type="ARBA" id="ARBA00023204"/>
    </source>
</evidence>
<evidence type="ECO:0000256" key="3">
    <source>
        <dbReference type="ARBA" id="ARBA00023125"/>
    </source>
</evidence>
<evidence type="ECO:0000256" key="2">
    <source>
        <dbReference type="ARBA" id="ARBA00022763"/>
    </source>
</evidence>
<dbReference type="Pfam" id="PF09302">
    <property type="entry name" value="XLF"/>
    <property type="match status" value="1"/>
</dbReference>
<dbReference type="Gene3D" id="2.170.210.10">
    <property type="entry name" value="DNA double-strand break repair and VJ recombination XRCC4, N-terminal"/>
    <property type="match status" value="1"/>
</dbReference>
<accession>A0A1W4WGW6</accession>
<dbReference type="OrthoDB" id="2155935at2759"/>
<dbReference type="InterPro" id="IPR038051">
    <property type="entry name" value="XRCC4-like_N_sf"/>
</dbReference>
<dbReference type="GeneID" id="108732794"/>
<keyword evidence="9" id="KW-1185">Reference proteome</keyword>
<dbReference type="STRING" id="224129.A0A1W4WGW6"/>
<protein>
    <recommendedName>
        <fullName evidence="7">Non-homologous end-joining factor 1</fullName>
    </recommendedName>
</protein>
<keyword evidence="3" id="KW-0238">DNA-binding</keyword>
<dbReference type="Proteomes" id="UP000192223">
    <property type="component" value="Unplaced"/>
</dbReference>
<dbReference type="GO" id="GO:0045027">
    <property type="term" value="F:DNA end binding"/>
    <property type="evidence" value="ECO:0007669"/>
    <property type="project" value="TreeGrafter"/>
</dbReference>
<dbReference type="PANTHER" id="PTHR32235">
    <property type="entry name" value="NON-HOMOLOGOUS END-JOINING FACTOR 1"/>
    <property type="match status" value="1"/>
</dbReference>
<keyword evidence="4" id="KW-0234">DNA repair</keyword>
<keyword evidence="2" id="KW-0227">DNA damage</keyword>
<proteinExistence type="inferred from homology"/>
<name>A0A1W4WGW6_AGRPL</name>
<comment type="subcellular location">
    <subcellularLocation>
        <location evidence="1">Nucleus</location>
    </subcellularLocation>
</comment>
<gene>
    <name evidence="10" type="primary">LOC108732794</name>
</gene>
<dbReference type="Gene3D" id="1.10.287.450">
    <property type="entry name" value="Helix hairpin bin"/>
    <property type="match status" value="1"/>
</dbReference>
<reference evidence="10" key="1">
    <citation type="submission" date="2025-08" db="UniProtKB">
        <authorList>
            <consortium name="RefSeq"/>
        </authorList>
    </citation>
    <scope>IDENTIFICATION</scope>
    <source>
        <tissue evidence="10">Entire body</tissue>
    </source>
</reference>
<dbReference type="InterPro" id="IPR015381">
    <property type="entry name" value="XLF-like_N"/>
</dbReference>